<organism evidence="3 4">
    <name type="scientific">Devosia epidermidihirudinis</name>
    <dbReference type="NCBI Taxonomy" id="1293439"/>
    <lineage>
        <taxon>Bacteria</taxon>
        <taxon>Pseudomonadati</taxon>
        <taxon>Pseudomonadota</taxon>
        <taxon>Alphaproteobacteria</taxon>
        <taxon>Hyphomicrobiales</taxon>
        <taxon>Devosiaceae</taxon>
        <taxon>Devosia</taxon>
    </lineage>
</organism>
<evidence type="ECO:0000256" key="1">
    <source>
        <dbReference type="SAM" id="Phobius"/>
    </source>
</evidence>
<dbReference type="AlphaFoldDB" id="A0A0F5QD12"/>
<dbReference type="SUPFAM" id="SSF53335">
    <property type="entry name" value="S-adenosyl-L-methionine-dependent methyltransferases"/>
    <property type="match status" value="1"/>
</dbReference>
<keyword evidence="1" id="KW-1133">Transmembrane helix</keyword>
<keyword evidence="4" id="KW-1185">Reference proteome</keyword>
<dbReference type="Pfam" id="PF05050">
    <property type="entry name" value="Methyltransf_21"/>
    <property type="match status" value="1"/>
</dbReference>
<dbReference type="PANTHER" id="PTHR34203">
    <property type="entry name" value="METHYLTRANSFERASE, FKBM FAMILY PROTEIN"/>
    <property type="match status" value="1"/>
</dbReference>
<dbReference type="PANTHER" id="PTHR34203:SF15">
    <property type="entry name" value="SLL1173 PROTEIN"/>
    <property type="match status" value="1"/>
</dbReference>
<dbReference type="NCBIfam" id="TIGR01444">
    <property type="entry name" value="fkbM_fam"/>
    <property type="match status" value="1"/>
</dbReference>
<dbReference type="InterPro" id="IPR006342">
    <property type="entry name" value="FkbM_mtfrase"/>
</dbReference>
<proteinExistence type="predicted"/>
<gene>
    <name evidence="3" type="ORF">WH87_08220</name>
</gene>
<dbReference type="InterPro" id="IPR052514">
    <property type="entry name" value="SAM-dependent_MTase"/>
</dbReference>
<protein>
    <recommendedName>
        <fullName evidence="2">Methyltransferase FkbM domain-containing protein</fullName>
    </recommendedName>
</protein>
<dbReference type="OrthoDB" id="7542440at2"/>
<keyword evidence="1" id="KW-0812">Transmembrane</keyword>
<name>A0A0F5QD12_9HYPH</name>
<dbReference type="Proteomes" id="UP000033411">
    <property type="component" value="Unassembled WGS sequence"/>
</dbReference>
<feature type="transmembrane region" description="Helical" evidence="1">
    <location>
        <begin position="12"/>
        <end position="32"/>
    </location>
</feature>
<comment type="caution">
    <text evidence="3">The sequence shown here is derived from an EMBL/GenBank/DDBJ whole genome shotgun (WGS) entry which is preliminary data.</text>
</comment>
<accession>A0A0F5QD12</accession>
<evidence type="ECO:0000259" key="2">
    <source>
        <dbReference type="Pfam" id="PF05050"/>
    </source>
</evidence>
<dbReference type="PATRIC" id="fig|1293439.3.peg.1214"/>
<dbReference type="Gene3D" id="3.40.50.150">
    <property type="entry name" value="Vaccinia Virus protein VP39"/>
    <property type="match status" value="1"/>
</dbReference>
<evidence type="ECO:0000313" key="4">
    <source>
        <dbReference type="Proteomes" id="UP000033411"/>
    </source>
</evidence>
<keyword evidence="1" id="KW-0472">Membrane</keyword>
<evidence type="ECO:0000313" key="3">
    <source>
        <dbReference type="EMBL" id="KKC38855.1"/>
    </source>
</evidence>
<sequence>MLHRLQTARDKFGWGLRVVGPAASLAGLGRFFSIRMRRPDRSEVHLRSGPVLEFDYPRQFPPTLMIFGDFIDPEFDFLKRVARPGWLVVDVGAAIGQFTAFTATCLPDAFVHAFEPSSANVATLRRNITRNRVEGRVAIHHEALADHAGTAQFETTSDTWNSGLVRDEAEHGNTEIVTLNTLDARLDVLGIAHLNVLKVNVAGFEPAVLDGAMRTLSEGRVDILILLLGLASLPYYATIAALGYRCFYYHPGEQSLFEVTEFDEASVLNHRPWPARHLIVIRAEALPGLLAGLVTVQPAKAGP</sequence>
<feature type="transmembrane region" description="Helical" evidence="1">
    <location>
        <begin position="223"/>
        <end position="244"/>
    </location>
</feature>
<dbReference type="EMBL" id="LANJ01000012">
    <property type="protein sequence ID" value="KKC38855.1"/>
    <property type="molecule type" value="Genomic_DNA"/>
</dbReference>
<reference evidence="3 4" key="1">
    <citation type="submission" date="2015-03" db="EMBL/GenBank/DDBJ databases">
        <authorList>
            <person name="Lepp D."/>
            <person name="Hassan Y.I."/>
            <person name="Li X.-Z."/>
            <person name="Zhou T."/>
        </authorList>
    </citation>
    <scope>NUCLEOTIDE SEQUENCE [LARGE SCALE GENOMIC DNA]</scope>
    <source>
        <strain evidence="3 4">E84</strain>
    </source>
</reference>
<feature type="domain" description="Methyltransferase FkbM" evidence="2">
    <location>
        <begin position="90"/>
        <end position="224"/>
    </location>
</feature>
<dbReference type="STRING" id="1293439.WH87_08220"/>
<dbReference type="InterPro" id="IPR029063">
    <property type="entry name" value="SAM-dependent_MTases_sf"/>
</dbReference>